<organism evidence="1 2">
    <name type="scientific">Methylobacterium hispanicum</name>
    <dbReference type="NCBI Taxonomy" id="270350"/>
    <lineage>
        <taxon>Bacteria</taxon>
        <taxon>Pseudomonadati</taxon>
        <taxon>Pseudomonadota</taxon>
        <taxon>Alphaproteobacteria</taxon>
        <taxon>Hyphomicrobiales</taxon>
        <taxon>Methylobacteriaceae</taxon>
        <taxon>Methylobacterium</taxon>
    </lineage>
</organism>
<dbReference type="Proteomes" id="UP001055247">
    <property type="component" value="Unassembled WGS sequence"/>
</dbReference>
<keyword evidence="2" id="KW-1185">Reference proteome</keyword>
<evidence type="ECO:0000313" key="2">
    <source>
        <dbReference type="Proteomes" id="UP001055247"/>
    </source>
</evidence>
<reference evidence="1" key="1">
    <citation type="journal article" date="2016" name="Front. Microbiol.">
        <title>Genome Sequence of the Piezophilic, Mesophilic Sulfate-Reducing Bacterium Desulfovibrio indicus J2T.</title>
        <authorList>
            <person name="Cao J."/>
            <person name="Maignien L."/>
            <person name="Shao Z."/>
            <person name="Alain K."/>
            <person name="Jebbar M."/>
        </authorList>
    </citation>
    <scope>NUCLEOTIDE SEQUENCE</scope>
    <source>
        <strain evidence="1">DSM 16372</strain>
    </source>
</reference>
<comment type="caution">
    <text evidence="1">The sequence shown here is derived from an EMBL/GenBank/DDBJ whole genome shotgun (WGS) entry which is preliminary data.</text>
</comment>
<protein>
    <submittedName>
        <fullName evidence="1">Uncharacterized protein</fullName>
    </submittedName>
</protein>
<sequence length="85" mass="9021">MIMTQDLYQPADLTLWPKGVPAKAAECREFSTLTEALQVALAAIETGRSNPWIITAAGDILAPAWIEVNAPNLLAARAPSMAMAA</sequence>
<dbReference type="EMBL" id="BPQO01000045">
    <property type="protein sequence ID" value="GJD92464.1"/>
    <property type="molecule type" value="Genomic_DNA"/>
</dbReference>
<reference evidence="1" key="2">
    <citation type="submission" date="2021-08" db="EMBL/GenBank/DDBJ databases">
        <authorList>
            <person name="Tani A."/>
            <person name="Ola A."/>
            <person name="Ogura Y."/>
            <person name="Katsura K."/>
            <person name="Hayashi T."/>
        </authorList>
    </citation>
    <scope>NUCLEOTIDE SEQUENCE</scope>
    <source>
        <strain evidence="1">DSM 16372</strain>
    </source>
</reference>
<gene>
    <name evidence="1" type="ORF">BHAOGJBA_6018</name>
</gene>
<evidence type="ECO:0000313" key="1">
    <source>
        <dbReference type="EMBL" id="GJD92464.1"/>
    </source>
</evidence>
<accession>A0AAV4ZV56</accession>
<proteinExistence type="predicted"/>
<dbReference type="RefSeq" id="WP_238232032.1">
    <property type="nucleotide sequence ID" value="NZ_BPQO01000045.1"/>
</dbReference>
<name>A0AAV4ZV56_9HYPH</name>
<dbReference type="AlphaFoldDB" id="A0AAV4ZV56"/>